<dbReference type="EMBL" id="BARW01023656">
    <property type="protein sequence ID" value="GAI98209.1"/>
    <property type="molecule type" value="Genomic_DNA"/>
</dbReference>
<gene>
    <name evidence="6" type="ORF">S12H4_39182</name>
</gene>
<dbReference type="GO" id="GO:0005524">
    <property type="term" value="F:ATP binding"/>
    <property type="evidence" value="ECO:0007669"/>
    <property type="project" value="UniProtKB-KW"/>
</dbReference>
<name>X1V0Q9_9ZZZZ</name>
<dbReference type="GO" id="GO:0046872">
    <property type="term" value="F:metal ion binding"/>
    <property type="evidence" value="ECO:0007669"/>
    <property type="project" value="InterPro"/>
</dbReference>
<dbReference type="InterPro" id="IPR013815">
    <property type="entry name" value="ATP_grasp_subdomain_1"/>
</dbReference>
<protein>
    <recommendedName>
        <fullName evidence="5">ATP-grasp domain-containing protein</fullName>
    </recommendedName>
</protein>
<dbReference type="GO" id="GO:0016874">
    <property type="term" value="F:ligase activity"/>
    <property type="evidence" value="ECO:0007669"/>
    <property type="project" value="UniProtKB-KW"/>
</dbReference>
<feature type="non-terminal residue" evidence="6">
    <location>
        <position position="1"/>
    </location>
</feature>
<comment type="caution">
    <text evidence="6">The sequence shown here is derived from an EMBL/GenBank/DDBJ whole genome shotgun (WGS) entry which is preliminary data.</text>
</comment>
<evidence type="ECO:0000256" key="2">
    <source>
        <dbReference type="ARBA" id="ARBA00022741"/>
    </source>
</evidence>
<dbReference type="InterPro" id="IPR051538">
    <property type="entry name" value="Acyl-CoA_Synth/Transferase"/>
</dbReference>
<evidence type="ECO:0000256" key="1">
    <source>
        <dbReference type="ARBA" id="ARBA00022598"/>
    </source>
</evidence>
<dbReference type="SUPFAM" id="SSF56059">
    <property type="entry name" value="Glutathione synthetase ATP-binding domain-like"/>
    <property type="match status" value="1"/>
</dbReference>
<dbReference type="AlphaFoldDB" id="X1V0Q9"/>
<keyword evidence="2" id="KW-0547">Nucleotide-binding</keyword>
<dbReference type="PANTHER" id="PTHR43334:SF1">
    <property type="entry name" value="3-HYDROXYPROPIONATE--COA LIGASE [ADP-FORMING]"/>
    <property type="match status" value="1"/>
</dbReference>
<keyword evidence="3" id="KW-0067">ATP-binding</keyword>
<evidence type="ECO:0000259" key="5">
    <source>
        <dbReference type="PROSITE" id="PS50975"/>
    </source>
</evidence>
<feature type="domain" description="ATP-grasp" evidence="5">
    <location>
        <begin position="19"/>
        <end position="55"/>
    </location>
</feature>
<dbReference type="Gene3D" id="3.30.1490.20">
    <property type="entry name" value="ATP-grasp fold, A domain"/>
    <property type="match status" value="1"/>
</dbReference>
<dbReference type="InterPro" id="IPR011761">
    <property type="entry name" value="ATP-grasp"/>
</dbReference>
<feature type="region of interest" description="Disordered" evidence="4">
    <location>
        <begin position="231"/>
        <end position="252"/>
    </location>
</feature>
<accession>X1V0Q9</accession>
<keyword evidence="1" id="KW-0436">Ligase</keyword>
<dbReference type="Gene3D" id="3.30.470.20">
    <property type="entry name" value="ATP-grasp fold, B domain"/>
    <property type="match status" value="1"/>
</dbReference>
<sequence>IISRHLKINHIQMGEVEAKEILRAYDFNVPDGYVANRPEEAVEIAERIGFPVAMKIVSPDIVHKSDVGGIKLNISSSDQVRDTFDLLTLRVSRRAPEARLNGVYVEKMCVRGLEVILGMTSDSQFGPMLMFGLGGTFVDVLKDVSCYLVPITADEAMQMLMETRSYALLKGARGQADVDLSAITGGLQRISQLATDFPQIKELNINPFFVGSLGIKAMVVDARITLCRGPQTQEEAFEGPAESGPPRRAGSK</sequence>
<dbReference type="PANTHER" id="PTHR43334">
    <property type="entry name" value="ACETATE--COA LIGASE [ADP-FORMING]"/>
    <property type="match status" value="1"/>
</dbReference>
<evidence type="ECO:0000313" key="6">
    <source>
        <dbReference type="EMBL" id="GAI98209.1"/>
    </source>
</evidence>
<organism evidence="6">
    <name type="scientific">marine sediment metagenome</name>
    <dbReference type="NCBI Taxonomy" id="412755"/>
    <lineage>
        <taxon>unclassified sequences</taxon>
        <taxon>metagenomes</taxon>
        <taxon>ecological metagenomes</taxon>
    </lineage>
</organism>
<reference evidence="6" key="1">
    <citation type="journal article" date="2014" name="Front. Microbiol.">
        <title>High frequency of phylogenetically diverse reductive dehalogenase-homologous genes in deep subseafloor sedimentary metagenomes.</title>
        <authorList>
            <person name="Kawai M."/>
            <person name="Futagami T."/>
            <person name="Toyoda A."/>
            <person name="Takaki Y."/>
            <person name="Nishi S."/>
            <person name="Hori S."/>
            <person name="Arai W."/>
            <person name="Tsubouchi T."/>
            <person name="Morono Y."/>
            <person name="Uchiyama I."/>
            <person name="Ito T."/>
            <person name="Fujiyama A."/>
            <person name="Inagaki F."/>
            <person name="Takami H."/>
        </authorList>
    </citation>
    <scope>NUCLEOTIDE SEQUENCE</scope>
    <source>
        <strain evidence="6">Expedition CK06-06</strain>
    </source>
</reference>
<evidence type="ECO:0000256" key="3">
    <source>
        <dbReference type="ARBA" id="ARBA00022840"/>
    </source>
</evidence>
<proteinExistence type="predicted"/>
<dbReference type="FunFam" id="3.30.1490.20:FF:000020">
    <property type="entry name" value="Protein lysine acetyltransferase"/>
    <property type="match status" value="1"/>
</dbReference>
<dbReference type="Pfam" id="PF13549">
    <property type="entry name" value="ATP-grasp_5"/>
    <property type="match status" value="1"/>
</dbReference>
<dbReference type="PROSITE" id="PS50975">
    <property type="entry name" value="ATP_GRASP"/>
    <property type="match status" value="1"/>
</dbReference>
<evidence type="ECO:0000256" key="4">
    <source>
        <dbReference type="SAM" id="MobiDB-lite"/>
    </source>
</evidence>